<dbReference type="InterPro" id="IPR005811">
    <property type="entry name" value="SUCC_ACL_C"/>
</dbReference>
<dbReference type="GO" id="GO:0000166">
    <property type="term" value="F:nucleotide binding"/>
    <property type="evidence" value="ECO:0007669"/>
    <property type="project" value="UniProtKB-KW"/>
</dbReference>
<dbReference type="PRINTS" id="PR01798">
    <property type="entry name" value="SCOASYNTHASE"/>
</dbReference>
<accession>A0A4Q0AH83</accession>
<proteinExistence type="inferred from homology"/>
<dbReference type="InterPro" id="IPR036291">
    <property type="entry name" value="NAD(P)-bd_dom_sf"/>
</dbReference>
<dbReference type="InterPro" id="IPR003781">
    <property type="entry name" value="CoA-bd"/>
</dbReference>
<evidence type="ECO:0000256" key="4">
    <source>
        <dbReference type="ARBA" id="ARBA00060724"/>
    </source>
</evidence>
<gene>
    <name evidence="7" type="primary">sucD</name>
    <name evidence="7" type="ORF">EOT05_01155</name>
</gene>
<evidence type="ECO:0000256" key="3">
    <source>
        <dbReference type="ARBA" id="ARBA00022741"/>
    </source>
</evidence>
<evidence type="ECO:0000259" key="6">
    <source>
        <dbReference type="SMART" id="SM00881"/>
    </source>
</evidence>
<reference evidence="7" key="1">
    <citation type="submission" date="2019-01" db="EMBL/GenBank/DDBJ databases">
        <title>Genomic signatures and co-occurrence patterns of the ultra-small Saccharimodia (Patescibacteria phylum) suggest a symbiotic lifestyle.</title>
        <authorList>
            <person name="Lemos L."/>
            <person name="Medeiros J."/>
            <person name="Andreote F."/>
            <person name="Fernandes G."/>
            <person name="Varani A."/>
            <person name="Oliveira G."/>
            <person name="Pylro V."/>
        </authorList>
    </citation>
    <scope>NUCLEOTIDE SEQUENCE [LARGE SCALE GENOMIC DNA]</scope>
    <source>
        <strain evidence="7">AMD02</strain>
    </source>
</reference>
<dbReference type="EC" id="6.2.1.5" evidence="7"/>
<dbReference type="GO" id="GO:0004776">
    <property type="term" value="F:succinate-CoA ligase (GDP-forming) activity"/>
    <property type="evidence" value="ECO:0007669"/>
    <property type="project" value="TreeGrafter"/>
</dbReference>
<keyword evidence="8" id="KW-1185">Reference proteome</keyword>
<dbReference type="FunFam" id="3.40.50.720:FF:000277">
    <property type="entry name" value="Succinate--CoA ligase [ADP-forming] subunit alpha"/>
    <property type="match status" value="1"/>
</dbReference>
<sequence>MTNLFEGKNVIVQGMTGAHGSFQTKAMLAAGTNVIAGVTPGKQGQEIEGVKVYDSIKAIQETNQVDITVICVPAPYAKAAILEAINAKIPLIIIITEGIPVHDMLAVNKALKGSQSTLLGPNSPGALLPGINKLGIIPANMSRRGNAAIVSRSGTLTYETMAGLTDKGIGQKYVIGIGGDIIHGMGYKECLELFENDEEVDQIILIGEIGGQDEIEAAHYIKGCVTKPVFAYIAGHHAPEGIQLGHAGAILGSALESADNKTKILAESGVKTAGSITELITFIASARG</sequence>
<keyword evidence="3" id="KW-0547">Nucleotide-binding</keyword>
<dbReference type="EMBL" id="SCKX01000001">
    <property type="protein sequence ID" value="RWZ78356.1"/>
    <property type="molecule type" value="Genomic_DNA"/>
</dbReference>
<dbReference type="PANTHER" id="PTHR11117:SF2">
    <property type="entry name" value="SUCCINATE--COA LIGASE [ADP_GDP-FORMING] SUBUNIT ALPHA, MITOCHONDRIAL"/>
    <property type="match status" value="1"/>
</dbReference>
<dbReference type="NCBIfam" id="NF004230">
    <property type="entry name" value="PRK05678.1"/>
    <property type="match status" value="1"/>
</dbReference>
<dbReference type="AlphaFoldDB" id="A0A4Q0AH83"/>
<dbReference type="PROSITE" id="PS00399">
    <property type="entry name" value="SUCCINYL_COA_LIG_2"/>
    <property type="match status" value="1"/>
</dbReference>
<comment type="similarity">
    <text evidence="4">Belongs to the succinate/malate CoA ligase alpha subunit family.</text>
</comment>
<dbReference type="InterPro" id="IPR016102">
    <property type="entry name" value="Succinyl-CoA_synth-like"/>
</dbReference>
<dbReference type="InterPro" id="IPR033847">
    <property type="entry name" value="Citrt_syn/SCS-alpha_CS"/>
</dbReference>
<keyword evidence="2 7" id="KW-0436">Ligase</keyword>
<dbReference type="InterPro" id="IPR005810">
    <property type="entry name" value="CoA_lig_alpha"/>
</dbReference>
<feature type="active site" description="Tele-phosphohistidine intermediate" evidence="5">
    <location>
        <position position="246"/>
    </location>
</feature>
<dbReference type="GO" id="GO:0006099">
    <property type="term" value="P:tricarboxylic acid cycle"/>
    <property type="evidence" value="ECO:0007669"/>
    <property type="project" value="UniProtKB-KW"/>
</dbReference>
<name>A0A4Q0AH83_9BACT</name>
<evidence type="ECO:0000256" key="1">
    <source>
        <dbReference type="ARBA" id="ARBA00022532"/>
    </source>
</evidence>
<dbReference type="PANTHER" id="PTHR11117">
    <property type="entry name" value="SUCCINYL-COA LIGASE SUBUNIT ALPHA"/>
    <property type="match status" value="1"/>
</dbReference>
<dbReference type="SUPFAM" id="SSF52210">
    <property type="entry name" value="Succinyl-CoA synthetase domains"/>
    <property type="match status" value="1"/>
</dbReference>
<protein>
    <submittedName>
        <fullName evidence="7">Succinate--CoA ligase subunit alpha</fullName>
        <ecNumber evidence="7">6.2.1.5</ecNumber>
    </submittedName>
</protein>
<evidence type="ECO:0000313" key="8">
    <source>
        <dbReference type="Proteomes" id="UP000289257"/>
    </source>
</evidence>
<evidence type="ECO:0000313" key="7">
    <source>
        <dbReference type="EMBL" id="RWZ78356.1"/>
    </source>
</evidence>
<dbReference type="PROSITE" id="PS01216">
    <property type="entry name" value="SUCCINYL_COA_LIG_1"/>
    <property type="match status" value="1"/>
</dbReference>
<dbReference type="SUPFAM" id="SSF51735">
    <property type="entry name" value="NAD(P)-binding Rossmann-fold domains"/>
    <property type="match status" value="1"/>
</dbReference>
<dbReference type="Gene3D" id="3.40.50.720">
    <property type="entry name" value="NAD(P)-binding Rossmann-like Domain"/>
    <property type="match status" value="1"/>
</dbReference>
<comment type="caution">
    <text evidence="7">The sequence shown here is derived from an EMBL/GenBank/DDBJ whole genome shotgun (WGS) entry which is preliminary data.</text>
</comment>
<dbReference type="GO" id="GO:0004775">
    <property type="term" value="F:succinate-CoA ligase (ADP-forming) activity"/>
    <property type="evidence" value="ECO:0007669"/>
    <property type="project" value="UniProtKB-EC"/>
</dbReference>
<dbReference type="SMART" id="SM00881">
    <property type="entry name" value="CoA_binding"/>
    <property type="match status" value="1"/>
</dbReference>
<keyword evidence="1" id="KW-0816">Tricarboxylic acid cycle</keyword>
<dbReference type="Pfam" id="PF00549">
    <property type="entry name" value="Ligase_CoA"/>
    <property type="match status" value="1"/>
</dbReference>
<organism evidence="7 8">
    <name type="scientific">Candidatus Microsaccharimonas sossegonensis</name>
    <dbReference type="NCBI Taxonomy" id="2506948"/>
    <lineage>
        <taxon>Bacteria</taxon>
        <taxon>Candidatus Saccharimonadota</taxon>
        <taxon>Candidatus Saccharimonadia</taxon>
        <taxon>Candidatus Saccharimonadales</taxon>
        <taxon>Candidatus Saccharimonadaceae</taxon>
        <taxon>Candidatus Microsaccharimonas</taxon>
    </lineage>
</organism>
<dbReference type="Proteomes" id="UP000289257">
    <property type="component" value="Unassembled WGS sequence"/>
</dbReference>
<evidence type="ECO:0000256" key="2">
    <source>
        <dbReference type="ARBA" id="ARBA00022598"/>
    </source>
</evidence>
<evidence type="ECO:0000256" key="5">
    <source>
        <dbReference type="PIRSR" id="PIRSR001553-1"/>
    </source>
</evidence>
<dbReference type="PIRSF" id="PIRSF001553">
    <property type="entry name" value="SucCS_alpha"/>
    <property type="match status" value="1"/>
</dbReference>
<dbReference type="InterPro" id="IPR017440">
    <property type="entry name" value="Cit_synth/succinyl-CoA_lig_AS"/>
</dbReference>
<dbReference type="GO" id="GO:0009361">
    <property type="term" value="C:succinate-CoA ligase complex (ADP-forming)"/>
    <property type="evidence" value="ECO:0007669"/>
    <property type="project" value="TreeGrafter"/>
</dbReference>
<dbReference type="Gene3D" id="3.40.50.261">
    <property type="entry name" value="Succinyl-CoA synthetase domains"/>
    <property type="match status" value="1"/>
</dbReference>
<dbReference type="Pfam" id="PF02629">
    <property type="entry name" value="CoA_binding"/>
    <property type="match status" value="1"/>
</dbReference>
<feature type="domain" description="CoA-binding" evidence="6">
    <location>
        <begin position="4"/>
        <end position="99"/>
    </location>
</feature>